<dbReference type="EMBL" id="KI631711">
    <property type="protein sequence ID" value="EYU26205.1"/>
    <property type="molecule type" value="Genomic_DNA"/>
</dbReference>
<dbReference type="Proteomes" id="UP000030748">
    <property type="component" value="Unassembled WGS sequence"/>
</dbReference>
<gene>
    <name evidence="3" type="ORF">MIMGU_mgv1a024739mg</name>
</gene>
<evidence type="ECO:0000256" key="1">
    <source>
        <dbReference type="SAM" id="MobiDB-lite"/>
    </source>
</evidence>
<name>A0A022QI66_ERYGU</name>
<sequence length="99" mass="11003">MGGNKSARSVCLVCFLCFAGWTVFAVQGKQVQRHLLVNTAANLLATHHDIPNEHHHHHHHNIGESNQKIGGGPQQLSRGRRSKPAIPNQVGIIRIYIYI</sequence>
<protein>
    <submittedName>
        <fullName evidence="3">Uncharacterized protein</fullName>
    </submittedName>
</protein>
<feature type="chain" id="PRO_5001504091" evidence="2">
    <location>
        <begin position="29"/>
        <end position="99"/>
    </location>
</feature>
<evidence type="ECO:0000313" key="4">
    <source>
        <dbReference type="Proteomes" id="UP000030748"/>
    </source>
</evidence>
<proteinExistence type="predicted"/>
<keyword evidence="4" id="KW-1185">Reference proteome</keyword>
<dbReference type="AlphaFoldDB" id="A0A022QI66"/>
<keyword evidence="2" id="KW-0732">Signal</keyword>
<reference evidence="3 4" key="1">
    <citation type="journal article" date="2013" name="Proc. Natl. Acad. Sci. U.S.A.">
        <title>Fine-scale variation in meiotic recombination in Mimulus inferred from population shotgun sequencing.</title>
        <authorList>
            <person name="Hellsten U."/>
            <person name="Wright K.M."/>
            <person name="Jenkins J."/>
            <person name="Shu S."/>
            <person name="Yuan Y."/>
            <person name="Wessler S.R."/>
            <person name="Schmutz J."/>
            <person name="Willis J.H."/>
            <person name="Rokhsar D.S."/>
        </authorList>
    </citation>
    <scope>NUCLEOTIDE SEQUENCE [LARGE SCALE GENOMIC DNA]</scope>
    <source>
        <strain evidence="4">cv. DUN x IM62</strain>
    </source>
</reference>
<feature type="signal peptide" evidence="2">
    <location>
        <begin position="1"/>
        <end position="28"/>
    </location>
</feature>
<accession>A0A022QI66</accession>
<evidence type="ECO:0000256" key="2">
    <source>
        <dbReference type="SAM" id="SignalP"/>
    </source>
</evidence>
<organism evidence="3 4">
    <name type="scientific">Erythranthe guttata</name>
    <name type="common">Yellow monkey flower</name>
    <name type="synonym">Mimulus guttatus</name>
    <dbReference type="NCBI Taxonomy" id="4155"/>
    <lineage>
        <taxon>Eukaryota</taxon>
        <taxon>Viridiplantae</taxon>
        <taxon>Streptophyta</taxon>
        <taxon>Embryophyta</taxon>
        <taxon>Tracheophyta</taxon>
        <taxon>Spermatophyta</taxon>
        <taxon>Magnoliopsida</taxon>
        <taxon>eudicotyledons</taxon>
        <taxon>Gunneridae</taxon>
        <taxon>Pentapetalae</taxon>
        <taxon>asterids</taxon>
        <taxon>lamiids</taxon>
        <taxon>Lamiales</taxon>
        <taxon>Phrymaceae</taxon>
        <taxon>Erythranthe</taxon>
    </lineage>
</organism>
<feature type="region of interest" description="Disordered" evidence="1">
    <location>
        <begin position="51"/>
        <end position="83"/>
    </location>
</feature>
<evidence type="ECO:0000313" key="3">
    <source>
        <dbReference type="EMBL" id="EYU26205.1"/>
    </source>
</evidence>